<protein>
    <submittedName>
        <fullName evidence="1">Uncharacterized protein</fullName>
    </submittedName>
</protein>
<reference evidence="1" key="1">
    <citation type="submission" date="2018-12" db="EMBL/GenBank/DDBJ databases">
        <authorList>
            <person name="Syme R.A."/>
            <person name="Farfan-Caceres L."/>
            <person name="Lichtenzveig J."/>
        </authorList>
    </citation>
    <scope>NUCLEOTIDE SEQUENCE</scope>
    <source>
        <strain evidence="1">Al4</strain>
    </source>
</reference>
<keyword evidence="2" id="KW-1185">Reference proteome</keyword>
<evidence type="ECO:0000313" key="1">
    <source>
        <dbReference type="EMBL" id="KAF9696650.1"/>
    </source>
</evidence>
<reference evidence="1" key="2">
    <citation type="submission" date="2020-09" db="EMBL/GenBank/DDBJ databases">
        <title>Reference genome assembly for Australian Ascochyta lentis isolate Al4.</title>
        <authorList>
            <person name="Lee R.C."/>
            <person name="Farfan-Caceres L.M."/>
            <person name="Debler J.W."/>
            <person name="Williams A.H."/>
            <person name="Henares B.M."/>
        </authorList>
    </citation>
    <scope>NUCLEOTIDE SEQUENCE</scope>
    <source>
        <strain evidence="1">Al4</strain>
    </source>
</reference>
<comment type="caution">
    <text evidence="1">The sequence shown here is derived from an EMBL/GenBank/DDBJ whole genome shotgun (WGS) entry which is preliminary data.</text>
</comment>
<dbReference type="Proteomes" id="UP000651452">
    <property type="component" value="Unassembled WGS sequence"/>
</dbReference>
<gene>
    <name evidence="1" type="ORF">EKO04_005671</name>
</gene>
<evidence type="ECO:0000313" key="2">
    <source>
        <dbReference type="Proteomes" id="UP000651452"/>
    </source>
</evidence>
<dbReference type="EMBL" id="RZGK01000009">
    <property type="protein sequence ID" value="KAF9696650.1"/>
    <property type="molecule type" value="Genomic_DNA"/>
</dbReference>
<accession>A0A8H7J4V6</accession>
<proteinExistence type="predicted"/>
<dbReference type="AlphaFoldDB" id="A0A8H7J4V6"/>
<sequence>MEHELLQLHSKLFDKLHKAARWHNMAIEFSPLSCLKDTNNIMVGMPCSRIIRDLDRLTGAKWIAIHQVELGDLAVLPGFSIDPAFEDLIIRLFDSLLAFTLYLTTTGTEICGFQTENNLHHLMFDTFVEHLAGRGRRYECNPIVNGQPVTPRGANPTWGVYTRPETRHWPPLLKYECRF</sequence>
<organism evidence="1 2">
    <name type="scientific">Ascochyta lentis</name>
    <dbReference type="NCBI Taxonomy" id="205686"/>
    <lineage>
        <taxon>Eukaryota</taxon>
        <taxon>Fungi</taxon>
        <taxon>Dikarya</taxon>
        <taxon>Ascomycota</taxon>
        <taxon>Pezizomycotina</taxon>
        <taxon>Dothideomycetes</taxon>
        <taxon>Pleosporomycetidae</taxon>
        <taxon>Pleosporales</taxon>
        <taxon>Pleosporineae</taxon>
        <taxon>Didymellaceae</taxon>
        <taxon>Ascochyta</taxon>
    </lineage>
</organism>
<name>A0A8H7J4V6_9PLEO</name>